<protein>
    <recommendedName>
        <fullName evidence="2">Phosphoesterase</fullName>
        <ecNumber evidence="2">3.1.4.-</ecNumber>
    </recommendedName>
</protein>
<dbReference type="CDD" id="cd00841">
    <property type="entry name" value="MPP_YfcE"/>
    <property type="match status" value="1"/>
</dbReference>
<dbReference type="EC" id="3.1.4.-" evidence="2"/>
<dbReference type="AlphaFoldDB" id="A0A1F7VES2"/>
<dbReference type="Proteomes" id="UP000178264">
    <property type="component" value="Unassembled WGS sequence"/>
</dbReference>
<accession>A0A1F7VES2</accession>
<organism evidence="4 5">
    <name type="scientific">Candidatus Uhrbacteria bacterium RIFCSPLOWO2_02_FULL_49_11</name>
    <dbReference type="NCBI Taxonomy" id="1802409"/>
    <lineage>
        <taxon>Bacteria</taxon>
        <taxon>Candidatus Uhriibacteriota</taxon>
    </lineage>
</organism>
<evidence type="ECO:0000259" key="3">
    <source>
        <dbReference type="Pfam" id="PF12850"/>
    </source>
</evidence>
<dbReference type="SUPFAM" id="SSF56300">
    <property type="entry name" value="Metallo-dependent phosphatases"/>
    <property type="match status" value="1"/>
</dbReference>
<reference evidence="4 5" key="1">
    <citation type="journal article" date="2016" name="Nat. Commun.">
        <title>Thousands of microbial genomes shed light on interconnected biogeochemical processes in an aquifer system.</title>
        <authorList>
            <person name="Anantharaman K."/>
            <person name="Brown C.T."/>
            <person name="Hug L.A."/>
            <person name="Sharon I."/>
            <person name="Castelle C.J."/>
            <person name="Probst A.J."/>
            <person name="Thomas B.C."/>
            <person name="Singh A."/>
            <person name="Wilkins M.J."/>
            <person name="Karaoz U."/>
            <person name="Brodie E.L."/>
            <person name="Williams K.H."/>
            <person name="Hubbard S.S."/>
            <person name="Banfield J.F."/>
        </authorList>
    </citation>
    <scope>NUCLEOTIDE SEQUENCE [LARGE SCALE GENOMIC DNA]</scope>
</reference>
<keyword evidence="2" id="KW-0479">Metal-binding</keyword>
<dbReference type="InterPro" id="IPR029052">
    <property type="entry name" value="Metallo-depent_PP-like"/>
</dbReference>
<evidence type="ECO:0000313" key="4">
    <source>
        <dbReference type="EMBL" id="OGL88618.1"/>
    </source>
</evidence>
<evidence type="ECO:0000313" key="5">
    <source>
        <dbReference type="Proteomes" id="UP000178264"/>
    </source>
</evidence>
<dbReference type="InterPro" id="IPR041802">
    <property type="entry name" value="MPP_YfcE"/>
</dbReference>
<proteinExistence type="inferred from homology"/>
<dbReference type="EMBL" id="MGER01000021">
    <property type="protein sequence ID" value="OGL88618.1"/>
    <property type="molecule type" value="Genomic_DNA"/>
</dbReference>
<evidence type="ECO:0000256" key="1">
    <source>
        <dbReference type="ARBA" id="ARBA00008950"/>
    </source>
</evidence>
<feature type="domain" description="Calcineurin-like phosphoesterase" evidence="3">
    <location>
        <begin position="1"/>
        <end position="159"/>
    </location>
</feature>
<comment type="cofactor">
    <cofactor evidence="2">
        <name>a divalent metal cation</name>
        <dbReference type="ChEBI" id="CHEBI:60240"/>
    </cofactor>
</comment>
<dbReference type="PANTHER" id="PTHR43165:SF1">
    <property type="entry name" value="PHOSPHODIESTERASE MJ0936"/>
    <property type="match status" value="1"/>
</dbReference>
<dbReference type="InterPro" id="IPR000979">
    <property type="entry name" value="Phosphodiesterase_MJ0936/Vps29"/>
</dbReference>
<dbReference type="InterPro" id="IPR024654">
    <property type="entry name" value="Calcineurin-like_PHP_lpxH"/>
</dbReference>
<dbReference type="Gene3D" id="3.60.21.10">
    <property type="match status" value="1"/>
</dbReference>
<dbReference type="Pfam" id="PF12850">
    <property type="entry name" value="Metallophos_2"/>
    <property type="match status" value="1"/>
</dbReference>
<comment type="caution">
    <text evidence="4">The sequence shown here is derived from an EMBL/GenBank/DDBJ whole genome shotgun (WGS) entry which is preliminary data.</text>
</comment>
<dbReference type="NCBIfam" id="TIGR00040">
    <property type="entry name" value="yfcE"/>
    <property type="match status" value="1"/>
</dbReference>
<dbReference type="GO" id="GO:0016787">
    <property type="term" value="F:hydrolase activity"/>
    <property type="evidence" value="ECO:0007669"/>
    <property type="project" value="UniProtKB-UniRule"/>
</dbReference>
<dbReference type="GO" id="GO:0046872">
    <property type="term" value="F:metal ion binding"/>
    <property type="evidence" value="ECO:0007669"/>
    <property type="project" value="UniProtKB-KW"/>
</dbReference>
<evidence type="ECO:0000256" key="2">
    <source>
        <dbReference type="RuleBase" id="RU362039"/>
    </source>
</evidence>
<dbReference type="InterPro" id="IPR053193">
    <property type="entry name" value="MetalloPDE_YfcE-like"/>
</dbReference>
<sequence length="169" mass="18861">MIIGILSDTHDQTARVQKAVALFIARKVSFVIHCGDIVSPFTLKLYRDLRCPVKFLFGNNTGDIFLHLQYKEKHGFSEYEFGNFFSLTLEGKRIAAYHGDQPAITEALIKCGEYDCVCAGHDHRSRIERHGDTLFVNPGTLADMTGSAMTPPSVAIYNTHINEADIVLI</sequence>
<gene>
    <name evidence="4" type="ORF">A3I42_01985</name>
</gene>
<name>A0A1F7VES2_9BACT</name>
<comment type="similarity">
    <text evidence="1 2">Belongs to the metallophosphoesterase superfamily. YfcE family.</text>
</comment>
<dbReference type="PANTHER" id="PTHR43165">
    <property type="entry name" value="METALLOPHOSPHOESTERASE"/>
    <property type="match status" value="1"/>
</dbReference>